<name>A0A383CD34_9ZZZZ</name>
<reference evidence="1" key="1">
    <citation type="submission" date="2018-05" db="EMBL/GenBank/DDBJ databases">
        <authorList>
            <person name="Lanie J.A."/>
            <person name="Ng W.-L."/>
            <person name="Kazmierczak K.M."/>
            <person name="Andrzejewski T.M."/>
            <person name="Davidsen T.M."/>
            <person name="Wayne K.J."/>
            <person name="Tettelin H."/>
            <person name="Glass J.I."/>
            <person name="Rusch D."/>
            <person name="Podicherti R."/>
            <person name="Tsui H.-C.T."/>
            <person name="Winkler M.E."/>
        </authorList>
    </citation>
    <scope>NUCLEOTIDE SEQUENCE</scope>
</reference>
<dbReference type="EMBL" id="UINC01207972">
    <property type="protein sequence ID" value="SVE30296.1"/>
    <property type="molecule type" value="Genomic_DNA"/>
</dbReference>
<protein>
    <submittedName>
        <fullName evidence="1">Uncharacterized protein</fullName>
    </submittedName>
</protein>
<accession>A0A383CD34</accession>
<proteinExistence type="predicted"/>
<dbReference type="AlphaFoldDB" id="A0A383CD34"/>
<organism evidence="1">
    <name type="scientific">marine metagenome</name>
    <dbReference type="NCBI Taxonomy" id="408172"/>
    <lineage>
        <taxon>unclassified sequences</taxon>
        <taxon>metagenomes</taxon>
        <taxon>ecological metagenomes</taxon>
    </lineage>
</organism>
<gene>
    <name evidence="1" type="ORF">METZ01_LOCUS483150</name>
</gene>
<evidence type="ECO:0000313" key="1">
    <source>
        <dbReference type="EMBL" id="SVE30296.1"/>
    </source>
</evidence>
<sequence>MKTKLKSIISGKDYLLYPRPNGKGWTVEWVDSGKTSDITNTFVEKKRKKIEAGEIIKFRDIDYTVAKETAVVHLLKDIIHVDKDEKTYSLIKDSSLRKASYSWEIINRNVVLKYIDISLYSQGTAVPIELYSFFELYDMDYGEKGEIYFYRGKKLYTCRKQKYQDRSGIRIFWDSDLKKDIKKEFKDIFLKLSNDQDSNSKFFKDGYLRFEKRKDNIHISI</sequence>
<feature type="non-terminal residue" evidence="1">
    <location>
        <position position="221"/>
    </location>
</feature>